<gene>
    <name evidence="3" type="ORF">BSAL_88100</name>
</gene>
<evidence type="ECO:0000256" key="2">
    <source>
        <dbReference type="SAM" id="Phobius"/>
    </source>
</evidence>
<sequence length="127" mass="14079">MSGFDSEAAAYIVGILVGAVAAIAILALLGWYLYRRLGIAKIDDDEELHSLRREASRYEEPHQDDRNDPALRPSTSHVIRPEADEEEEMEEQEALAPGEQKTKLRSAAVAATVASKASSNRKQAWRM</sequence>
<evidence type="ECO:0000313" key="3">
    <source>
        <dbReference type="EMBL" id="CUI14415.1"/>
    </source>
</evidence>
<dbReference type="EMBL" id="CYKH01001107">
    <property type="protein sequence ID" value="CUI14415.1"/>
    <property type="molecule type" value="Genomic_DNA"/>
</dbReference>
<feature type="compositionally biased region" description="Acidic residues" evidence="1">
    <location>
        <begin position="83"/>
        <end position="93"/>
    </location>
</feature>
<name>A0A0S4KJ54_BODSA</name>
<evidence type="ECO:0000313" key="4">
    <source>
        <dbReference type="Proteomes" id="UP000051952"/>
    </source>
</evidence>
<keyword evidence="2" id="KW-0812">Transmembrane</keyword>
<feature type="region of interest" description="Disordered" evidence="1">
    <location>
        <begin position="54"/>
        <end position="107"/>
    </location>
</feature>
<organism evidence="3 4">
    <name type="scientific">Bodo saltans</name>
    <name type="common">Flagellated protozoan</name>
    <dbReference type="NCBI Taxonomy" id="75058"/>
    <lineage>
        <taxon>Eukaryota</taxon>
        <taxon>Discoba</taxon>
        <taxon>Euglenozoa</taxon>
        <taxon>Kinetoplastea</taxon>
        <taxon>Metakinetoplastina</taxon>
        <taxon>Eubodonida</taxon>
        <taxon>Bodonidae</taxon>
        <taxon>Bodo</taxon>
    </lineage>
</organism>
<dbReference type="Proteomes" id="UP000051952">
    <property type="component" value="Unassembled WGS sequence"/>
</dbReference>
<reference evidence="4" key="1">
    <citation type="submission" date="2015-09" db="EMBL/GenBank/DDBJ databases">
        <authorList>
            <consortium name="Pathogen Informatics"/>
        </authorList>
    </citation>
    <scope>NUCLEOTIDE SEQUENCE [LARGE SCALE GENOMIC DNA]</scope>
    <source>
        <strain evidence="4">Lake Konstanz</strain>
    </source>
</reference>
<keyword evidence="2" id="KW-1133">Transmembrane helix</keyword>
<dbReference type="AlphaFoldDB" id="A0A0S4KJ54"/>
<dbReference type="VEuPathDB" id="TriTrypDB:BSAL_88100"/>
<feature type="compositionally biased region" description="Basic and acidic residues" evidence="1">
    <location>
        <begin position="54"/>
        <end position="69"/>
    </location>
</feature>
<accession>A0A0S4KJ54</accession>
<feature type="transmembrane region" description="Helical" evidence="2">
    <location>
        <begin position="12"/>
        <end position="34"/>
    </location>
</feature>
<proteinExistence type="predicted"/>
<protein>
    <submittedName>
        <fullName evidence="3">Membrane-associated protein, putative</fullName>
    </submittedName>
</protein>
<evidence type="ECO:0000256" key="1">
    <source>
        <dbReference type="SAM" id="MobiDB-lite"/>
    </source>
</evidence>
<keyword evidence="2" id="KW-0472">Membrane</keyword>
<keyword evidence="4" id="KW-1185">Reference proteome</keyword>